<accession>A0A0W0SW40</accession>
<dbReference type="EMBL" id="LNXY01000020">
    <property type="protein sequence ID" value="KTC87465.1"/>
    <property type="molecule type" value="Genomic_DNA"/>
</dbReference>
<dbReference type="RefSeq" id="WP_058495399.1">
    <property type="nucleotide sequence ID" value="NZ_CAAAIU010000007.1"/>
</dbReference>
<reference evidence="1 2" key="1">
    <citation type="submission" date="2015-11" db="EMBL/GenBank/DDBJ databases">
        <title>Genomic analysis of 38 Legionella species identifies large and diverse effector repertoires.</title>
        <authorList>
            <person name="Burstein D."/>
            <person name="Amaro F."/>
            <person name="Zusman T."/>
            <person name="Lifshitz Z."/>
            <person name="Cohen O."/>
            <person name="Gilbert J.A."/>
            <person name="Pupko T."/>
            <person name="Shuman H.A."/>
            <person name="Segal G."/>
        </authorList>
    </citation>
    <scope>NUCLEOTIDE SEQUENCE [LARGE SCALE GENOMIC DNA]</scope>
    <source>
        <strain evidence="1 2">ATCC 700990</strain>
    </source>
</reference>
<evidence type="ECO:0000313" key="2">
    <source>
        <dbReference type="Proteomes" id="UP000054736"/>
    </source>
</evidence>
<comment type="caution">
    <text evidence="1">The sequence shown here is derived from an EMBL/GenBank/DDBJ whole genome shotgun (WGS) entry which is preliminary data.</text>
</comment>
<dbReference type="PATRIC" id="fig|1212489.4.peg.1142"/>
<sequence>MPNKTHEELVKDAQNKSKVIALIYSPIELHEYIVEIISKDSEKFMQKGNQIIHFNSVDQALYHATNYGAEEFFLCADNTYDECGSSGPAQKFDYIPIHSKYKRSSN</sequence>
<dbReference type="OrthoDB" id="5917296at2"/>
<name>A0A0W0SW40_9GAMM</name>
<dbReference type="AlphaFoldDB" id="A0A0W0SW40"/>
<dbReference type="Proteomes" id="UP000054736">
    <property type="component" value="Unassembled WGS sequence"/>
</dbReference>
<organism evidence="1 2">
    <name type="scientific">Legionella drozanskii LLAP-1</name>
    <dbReference type="NCBI Taxonomy" id="1212489"/>
    <lineage>
        <taxon>Bacteria</taxon>
        <taxon>Pseudomonadati</taxon>
        <taxon>Pseudomonadota</taxon>
        <taxon>Gammaproteobacteria</taxon>
        <taxon>Legionellales</taxon>
        <taxon>Legionellaceae</taxon>
        <taxon>Legionella</taxon>
    </lineage>
</organism>
<evidence type="ECO:0000313" key="1">
    <source>
        <dbReference type="EMBL" id="KTC87465.1"/>
    </source>
</evidence>
<protein>
    <submittedName>
        <fullName evidence="1">Uncharacterized protein</fullName>
    </submittedName>
</protein>
<proteinExistence type="predicted"/>
<gene>
    <name evidence="1" type="ORF">Ldro_1084</name>
</gene>
<keyword evidence="2" id="KW-1185">Reference proteome</keyword>